<keyword evidence="2" id="KW-1185">Reference proteome</keyword>
<dbReference type="KEGG" id="pars:DRW48_04060"/>
<accession>A0A344PHX5</accession>
<evidence type="ECO:0000313" key="2">
    <source>
        <dbReference type="Proteomes" id="UP000252023"/>
    </source>
</evidence>
<organism evidence="1 2">
    <name type="scientific">Paracoccus suum</name>
    <dbReference type="NCBI Taxonomy" id="2259340"/>
    <lineage>
        <taxon>Bacteria</taxon>
        <taxon>Pseudomonadati</taxon>
        <taxon>Pseudomonadota</taxon>
        <taxon>Alphaproteobacteria</taxon>
        <taxon>Rhodobacterales</taxon>
        <taxon>Paracoccaceae</taxon>
        <taxon>Paracoccus</taxon>
    </lineage>
</organism>
<reference evidence="2" key="1">
    <citation type="submission" date="2018-07" db="EMBL/GenBank/DDBJ databases">
        <title>Genome sequencing of Paracoccus sp. SC2-6.</title>
        <authorList>
            <person name="Heo J."/>
            <person name="Kim S.-J."/>
            <person name="Kwon S.-W."/>
        </authorList>
    </citation>
    <scope>NUCLEOTIDE SEQUENCE [LARGE SCALE GENOMIC DNA]</scope>
    <source>
        <strain evidence="2">SC2-6</strain>
    </source>
</reference>
<name>A0A344PHX5_9RHOB</name>
<protein>
    <submittedName>
        <fullName evidence="1">Addiction module antitoxin</fullName>
    </submittedName>
</protein>
<dbReference type="EMBL" id="CP030918">
    <property type="protein sequence ID" value="AXC48980.1"/>
    <property type="molecule type" value="Genomic_DNA"/>
</dbReference>
<dbReference type="AlphaFoldDB" id="A0A344PHX5"/>
<dbReference type="OrthoDB" id="9811310at2"/>
<dbReference type="Proteomes" id="UP000252023">
    <property type="component" value="Chromosome"/>
</dbReference>
<gene>
    <name evidence="1" type="ORF">DRW48_04060</name>
</gene>
<sequence length="78" mass="8467">MTLEIDDELHEVLTLMVSDPGPYQSVSAYVEDLIRRDMASQEAAPLTQLQVELVAGVSAPEPTYHSSSAAEVIPANRI</sequence>
<proteinExistence type="predicted"/>
<evidence type="ECO:0000313" key="1">
    <source>
        <dbReference type="EMBL" id="AXC48980.1"/>
    </source>
</evidence>